<protein>
    <submittedName>
        <fullName evidence="1">Uncharacterized protein</fullName>
    </submittedName>
</protein>
<comment type="caution">
    <text evidence="1">The sequence shown here is derived from an EMBL/GenBank/DDBJ whole genome shotgun (WGS) entry which is preliminary data.</text>
</comment>
<dbReference type="Proteomes" id="UP000827986">
    <property type="component" value="Unassembled WGS sequence"/>
</dbReference>
<dbReference type="AlphaFoldDB" id="A0A9D4AP10"/>
<gene>
    <name evidence="1" type="ORF">KIL84_022707</name>
</gene>
<evidence type="ECO:0000313" key="2">
    <source>
        <dbReference type="Proteomes" id="UP000827986"/>
    </source>
</evidence>
<evidence type="ECO:0000313" key="1">
    <source>
        <dbReference type="EMBL" id="KAH1165148.1"/>
    </source>
</evidence>
<name>A0A9D4AP10_9SAUR</name>
<keyword evidence="2" id="KW-1185">Reference proteome</keyword>
<feature type="non-terminal residue" evidence="1">
    <location>
        <position position="1"/>
    </location>
</feature>
<organism evidence="1 2">
    <name type="scientific">Mauremys mutica</name>
    <name type="common">yellowpond turtle</name>
    <dbReference type="NCBI Taxonomy" id="74926"/>
    <lineage>
        <taxon>Eukaryota</taxon>
        <taxon>Metazoa</taxon>
        <taxon>Chordata</taxon>
        <taxon>Craniata</taxon>
        <taxon>Vertebrata</taxon>
        <taxon>Euteleostomi</taxon>
        <taxon>Archelosauria</taxon>
        <taxon>Testudinata</taxon>
        <taxon>Testudines</taxon>
        <taxon>Cryptodira</taxon>
        <taxon>Durocryptodira</taxon>
        <taxon>Testudinoidea</taxon>
        <taxon>Geoemydidae</taxon>
        <taxon>Geoemydinae</taxon>
        <taxon>Mauremys</taxon>
    </lineage>
</organism>
<proteinExistence type="predicted"/>
<sequence length="85" mass="9909">MIYSSSEKDDDVLQEAQTQRVKYSDAHAHRRCGRHADSDQNGYGVDYPGIKARSLSWPNLAPQRSLQLLCFGRKTKWWRELNQDQ</sequence>
<accession>A0A9D4AP10</accession>
<dbReference type="EMBL" id="JAHDVG010000488">
    <property type="protein sequence ID" value="KAH1165148.1"/>
    <property type="molecule type" value="Genomic_DNA"/>
</dbReference>
<reference evidence="1" key="1">
    <citation type="submission" date="2021-09" db="EMBL/GenBank/DDBJ databases">
        <title>The genome of Mauremys mutica provides insights into the evolution of semi-aquatic lifestyle.</title>
        <authorList>
            <person name="Gong S."/>
            <person name="Gao Y."/>
        </authorList>
    </citation>
    <scope>NUCLEOTIDE SEQUENCE</scope>
    <source>
        <strain evidence="1">MM-2020</strain>
        <tissue evidence="1">Muscle</tissue>
    </source>
</reference>